<evidence type="ECO:0000313" key="2">
    <source>
        <dbReference type="EMBL" id="MCD9645635.1"/>
    </source>
</evidence>
<evidence type="ECO:0000256" key="1">
    <source>
        <dbReference type="SAM" id="MobiDB-lite"/>
    </source>
</evidence>
<sequence>QNQQGKNGTRPFNDPQDESYQGPTVRWFGCCIGLLKNAINHPESMSGLYDPSFDYIDRCF</sequence>
<name>A0ABS8VED1_DATST</name>
<gene>
    <name evidence="2" type="ORF">HAX54_034679</name>
</gene>
<evidence type="ECO:0000313" key="3">
    <source>
        <dbReference type="Proteomes" id="UP000823775"/>
    </source>
</evidence>
<feature type="region of interest" description="Disordered" evidence="1">
    <location>
        <begin position="1"/>
        <end position="21"/>
    </location>
</feature>
<keyword evidence="3" id="KW-1185">Reference proteome</keyword>
<feature type="non-terminal residue" evidence="2">
    <location>
        <position position="1"/>
    </location>
</feature>
<proteinExistence type="predicted"/>
<comment type="caution">
    <text evidence="2">The sequence shown here is derived from an EMBL/GenBank/DDBJ whole genome shotgun (WGS) entry which is preliminary data.</text>
</comment>
<organism evidence="2 3">
    <name type="scientific">Datura stramonium</name>
    <name type="common">Jimsonweed</name>
    <name type="synonym">Common thornapple</name>
    <dbReference type="NCBI Taxonomy" id="4076"/>
    <lineage>
        <taxon>Eukaryota</taxon>
        <taxon>Viridiplantae</taxon>
        <taxon>Streptophyta</taxon>
        <taxon>Embryophyta</taxon>
        <taxon>Tracheophyta</taxon>
        <taxon>Spermatophyta</taxon>
        <taxon>Magnoliopsida</taxon>
        <taxon>eudicotyledons</taxon>
        <taxon>Gunneridae</taxon>
        <taxon>Pentapetalae</taxon>
        <taxon>asterids</taxon>
        <taxon>lamiids</taxon>
        <taxon>Solanales</taxon>
        <taxon>Solanaceae</taxon>
        <taxon>Solanoideae</taxon>
        <taxon>Datureae</taxon>
        <taxon>Datura</taxon>
    </lineage>
</organism>
<dbReference type="EMBL" id="JACEIK010004485">
    <property type="protein sequence ID" value="MCD9645635.1"/>
    <property type="molecule type" value="Genomic_DNA"/>
</dbReference>
<reference evidence="2 3" key="1">
    <citation type="journal article" date="2021" name="BMC Genomics">
        <title>Datura genome reveals duplications of psychoactive alkaloid biosynthetic genes and high mutation rate following tissue culture.</title>
        <authorList>
            <person name="Rajewski A."/>
            <person name="Carter-House D."/>
            <person name="Stajich J."/>
            <person name="Litt A."/>
        </authorList>
    </citation>
    <scope>NUCLEOTIDE SEQUENCE [LARGE SCALE GENOMIC DNA]</scope>
    <source>
        <strain evidence="2">AR-01</strain>
    </source>
</reference>
<dbReference type="Proteomes" id="UP000823775">
    <property type="component" value="Unassembled WGS sequence"/>
</dbReference>
<protein>
    <submittedName>
        <fullName evidence="2">Uncharacterized protein</fullName>
    </submittedName>
</protein>
<accession>A0ABS8VED1</accession>